<evidence type="ECO:0000313" key="2">
    <source>
        <dbReference type="EMBL" id="EKD29827.1"/>
    </source>
</evidence>
<dbReference type="EMBL" id="AMFJ01034255">
    <property type="protein sequence ID" value="EKD29827.1"/>
    <property type="molecule type" value="Genomic_DNA"/>
</dbReference>
<dbReference type="AlphaFoldDB" id="K1XX74"/>
<accession>K1XX74</accession>
<dbReference type="InterPro" id="IPR041685">
    <property type="entry name" value="AAA_GajA/Old/RecF-like"/>
</dbReference>
<dbReference type="Gene3D" id="3.40.50.300">
    <property type="entry name" value="P-loop containing nucleotide triphosphate hydrolases"/>
    <property type="match status" value="1"/>
</dbReference>
<dbReference type="Pfam" id="PF13175">
    <property type="entry name" value="AAA_15"/>
    <property type="match status" value="1"/>
</dbReference>
<comment type="caution">
    <text evidence="2">The sequence shown here is derived from an EMBL/GenBank/DDBJ whole genome shotgun (WGS) entry which is preliminary data.</text>
</comment>
<dbReference type="SUPFAM" id="SSF52540">
    <property type="entry name" value="P-loop containing nucleoside triphosphate hydrolases"/>
    <property type="match status" value="1"/>
</dbReference>
<gene>
    <name evidence="2" type="ORF">ACD_78C00255G0001</name>
</gene>
<feature type="non-terminal residue" evidence="2">
    <location>
        <position position="1"/>
    </location>
</feature>
<proteinExistence type="predicted"/>
<name>K1XX74_9BACT</name>
<protein>
    <recommendedName>
        <fullName evidence="1">Endonuclease GajA/Old nuclease/RecF-like AAA domain-containing protein</fullName>
    </recommendedName>
</protein>
<feature type="domain" description="Endonuclease GajA/Old nuclease/RecF-like AAA" evidence="1">
    <location>
        <begin position="270"/>
        <end position="359"/>
    </location>
</feature>
<sequence>MLTSGGKMDDFQFPRYEEILLPDDSPFQGCISGSSALGPLSLVNIFIGANSSGKSRLLRHLFTLEGFSYTTNYISADPFYSFAEDIKKEFDAILPNGITAVGNIRETHLNDIISQNRHFISPAQPIQKMLKEKLDELASATGGSASGANVYSVDDKAIAERFRNLGTQALERFQTECPMPWDVRLDKRYYIPILRGMRPLDAEHSNGYRDRTMQDYFKDAPLEPGREIFTGIELYQTLKSKLLGEPEEREAVRDFEGFLSTKFFRSLPVTLIPREGDSTVHIKIGDERQFPICQVGDGLQSLIICVFNIYMELVQNTRALFFIEEPDMCMHPSMQRTFLEVLNEYKQHQYFITTHSNHFLDMTLDYSGISVFHFRKVEDAELHFEINVASSRDHNVLLDLGVRNSSVFLTNATIWVEGITDRLYLRCYMEKYRKELKEGDSAKAGVLNKLTEDYHYSFVEYQGSTLTHWDFDPESAEGKRIKASYLCGNAFVIADGDIINKGNRRETYESMLGDRFCLLPVKEIENLIPEDILRKVVAGRFEERQKDVSGIQFGDYAKQDVGLGRHLDQLLSLNDGESFFSTDSGTIKAKVTFCEKAIEIMNSPDTTWQLPEPMTRLCEKIFSHILSANGPSDAGNTTWWMMAMLPWIAPRGLSVLDFCSL</sequence>
<organism evidence="2">
    <name type="scientific">uncultured bacterium</name>
    <name type="common">gcode 4</name>
    <dbReference type="NCBI Taxonomy" id="1234023"/>
    <lineage>
        <taxon>Bacteria</taxon>
        <taxon>environmental samples</taxon>
    </lineage>
</organism>
<dbReference type="GO" id="GO:0016887">
    <property type="term" value="F:ATP hydrolysis activity"/>
    <property type="evidence" value="ECO:0007669"/>
    <property type="project" value="InterPro"/>
</dbReference>
<dbReference type="InterPro" id="IPR027417">
    <property type="entry name" value="P-loop_NTPase"/>
</dbReference>
<dbReference type="GO" id="GO:0005524">
    <property type="term" value="F:ATP binding"/>
    <property type="evidence" value="ECO:0007669"/>
    <property type="project" value="InterPro"/>
</dbReference>
<evidence type="ECO:0000259" key="1">
    <source>
        <dbReference type="Pfam" id="PF13175"/>
    </source>
</evidence>
<dbReference type="InterPro" id="IPR051396">
    <property type="entry name" value="Bact_Antivir_Def_Nuclease"/>
</dbReference>
<dbReference type="PANTHER" id="PTHR43581">
    <property type="entry name" value="ATP/GTP PHOSPHATASE"/>
    <property type="match status" value="1"/>
</dbReference>
<dbReference type="PANTHER" id="PTHR43581:SF4">
    <property type="entry name" value="ATP_GTP PHOSPHATASE"/>
    <property type="match status" value="1"/>
</dbReference>
<reference evidence="2" key="1">
    <citation type="journal article" date="2012" name="Science">
        <title>Fermentation, hydrogen, and sulfur metabolism in multiple uncultivated bacterial phyla.</title>
        <authorList>
            <person name="Wrighton K.C."/>
            <person name="Thomas B.C."/>
            <person name="Sharon I."/>
            <person name="Miller C.S."/>
            <person name="Castelle C.J."/>
            <person name="VerBerkmoes N.C."/>
            <person name="Wilkins M.J."/>
            <person name="Hettich R.L."/>
            <person name="Lipton M.S."/>
            <person name="Williams K.H."/>
            <person name="Long P.E."/>
            <person name="Banfield J.F."/>
        </authorList>
    </citation>
    <scope>NUCLEOTIDE SEQUENCE [LARGE SCALE GENOMIC DNA]</scope>
</reference>